<reference evidence="1" key="1">
    <citation type="submission" date="2024-09" db="EMBL/GenBank/DDBJ databases">
        <title>Black Yeasts Isolated from many extreme environments.</title>
        <authorList>
            <person name="Coleine C."/>
            <person name="Stajich J.E."/>
            <person name="Selbmann L."/>
        </authorList>
    </citation>
    <scope>NUCLEOTIDE SEQUENCE</scope>
    <source>
        <strain evidence="1">CCFEE 5737</strain>
    </source>
</reference>
<gene>
    <name evidence="1" type="ORF">LTS18_000392</name>
</gene>
<keyword evidence="2" id="KW-1185">Reference proteome</keyword>
<protein>
    <submittedName>
        <fullName evidence="1">Uncharacterized protein</fullName>
    </submittedName>
</protein>
<name>A0ACC3CUI9_9PEZI</name>
<accession>A0ACC3CUI9</accession>
<comment type="caution">
    <text evidence="1">The sequence shown here is derived from an EMBL/GenBank/DDBJ whole genome shotgun (WGS) entry which is preliminary data.</text>
</comment>
<proteinExistence type="predicted"/>
<sequence>LAVIFDGLDWIERYSLFASFRSAPNANIGYNGTMFDQYGQLTDVGADYLGLPRTGNIPGDDYALGNYSRQCVTPTVSPTSRATSVIIVTPAVSSAPARSSSVVETVSSATPAQPITKYAACPEQNGTIFCAASGAHYLIDCYTNYAGNDLPEPNGEILSDFASCIQRCDSTPSCTAVTESTPSGAGFCYMKSAVGPLSDNRGVWSARLVVGDTNACGNASAPVVPGGDDDTTTTDGGSESTSTIAGGSPSTSELVIPEPSFSAIPPGVSACSNPGLHLPTATPVPGMACRDSHTDDDSAAIALDSAFPVKIYGFTSNILNPSTNGVSLSHILLLNK</sequence>
<evidence type="ECO:0000313" key="1">
    <source>
        <dbReference type="EMBL" id="KAK3044773.1"/>
    </source>
</evidence>
<dbReference type="EMBL" id="JAWDJW010011480">
    <property type="protein sequence ID" value="KAK3044773.1"/>
    <property type="molecule type" value="Genomic_DNA"/>
</dbReference>
<evidence type="ECO:0000313" key="2">
    <source>
        <dbReference type="Proteomes" id="UP001186974"/>
    </source>
</evidence>
<organism evidence="1 2">
    <name type="scientific">Coniosporium uncinatum</name>
    <dbReference type="NCBI Taxonomy" id="93489"/>
    <lineage>
        <taxon>Eukaryota</taxon>
        <taxon>Fungi</taxon>
        <taxon>Dikarya</taxon>
        <taxon>Ascomycota</taxon>
        <taxon>Pezizomycotina</taxon>
        <taxon>Dothideomycetes</taxon>
        <taxon>Dothideomycetes incertae sedis</taxon>
        <taxon>Coniosporium</taxon>
    </lineage>
</organism>
<dbReference type="Proteomes" id="UP001186974">
    <property type="component" value="Unassembled WGS sequence"/>
</dbReference>
<feature type="non-terminal residue" evidence="1">
    <location>
        <position position="1"/>
    </location>
</feature>